<name>A0ACC1I7S7_9FUNG</name>
<evidence type="ECO:0000313" key="2">
    <source>
        <dbReference type="Proteomes" id="UP001150581"/>
    </source>
</evidence>
<reference evidence="1" key="1">
    <citation type="submission" date="2022-07" db="EMBL/GenBank/DDBJ databases">
        <title>Phylogenomic reconstructions and comparative analyses of Kickxellomycotina fungi.</title>
        <authorList>
            <person name="Reynolds N.K."/>
            <person name="Stajich J.E."/>
            <person name="Barry K."/>
            <person name="Grigoriev I.V."/>
            <person name="Crous P."/>
            <person name="Smith M.E."/>
        </authorList>
    </citation>
    <scope>NUCLEOTIDE SEQUENCE</scope>
    <source>
        <strain evidence="1">Benny 63K</strain>
    </source>
</reference>
<keyword evidence="2" id="KW-1185">Reference proteome</keyword>
<accession>A0ACC1I7S7</accession>
<dbReference type="EMBL" id="JANBPG010001786">
    <property type="protein sequence ID" value="KAJ1888296.1"/>
    <property type="molecule type" value="Genomic_DNA"/>
</dbReference>
<evidence type="ECO:0000313" key="1">
    <source>
        <dbReference type="EMBL" id="KAJ1888296.1"/>
    </source>
</evidence>
<proteinExistence type="predicted"/>
<protein>
    <submittedName>
        <fullName evidence="1">Formin-binding protein</fullName>
    </submittedName>
</protein>
<organism evidence="1 2">
    <name type="scientific">Kickxella alabastrina</name>
    <dbReference type="NCBI Taxonomy" id="61397"/>
    <lineage>
        <taxon>Eukaryota</taxon>
        <taxon>Fungi</taxon>
        <taxon>Fungi incertae sedis</taxon>
        <taxon>Zoopagomycota</taxon>
        <taxon>Kickxellomycotina</taxon>
        <taxon>Kickxellomycetes</taxon>
        <taxon>Kickxellales</taxon>
        <taxon>Kickxellaceae</taxon>
        <taxon>Kickxella</taxon>
    </lineage>
</organism>
<comment type="caution">
    <text evidence="1">The sequence shown here is derived from an EMBL/GenBank/DDBJ whole genome shotgun (WGS) entry which is preliminary data.</text>
</comment>
<gene>
    <name evidence="1" type="primary">HOF1_1</name>
    <name evidence="1" type="ORF">LPJ66_008650</name>
</gene>
<sequence>MLGKDQPAAQDNGGESSGARNIPGNGNSSNSNSSGPNIGTITSNNGGMASGDPAGEFHAEFVCKQRFADNFWSLDERCISVLMHKLKNAKQTSCDILQMVSTRAAMEDDLGKKLAKLSRAGLGTEEVGSIKDALRTVRAEMESNAKCHLELARQLRTEIEKPLSSFINDQRAKRRAQTSIIQKTEGDRNSLRSQLRKLQDKRRGDTKKVGDLDLQVNGLQGVGDPKLRTKLDRAQMQQKATENEYVDVRERLKDADQQWYNVWRSACDVFQVLEEERIEYLKTCLWTFTNLISSSCVADDESMERIRQDLEKISVADDIAEFIQTFGTGAPDPELALGQPAAGGDTDRGRGRGGDRGRGGGGGSHNYNHSNGQQPHHHSSDSDDAGNADNALNSGARMHRSTPSTGGQGSAIPAPAPAPATSSPVSSFSPGTAMTPEHPAYLKRSSTPNSIGNSNNTFPSIGTSGTARSGSILAPSMSSRPQAQESIRQQQQRPVSMHAAAAGNPPISGSPALHGQAQHLFNANSNWNSRPVSSMQGSIGANSNFRRASNNDMYAMGAGNHQQQPHPQQQPQPQPQPQSQQQQPPHQFVQRTNSQVAMRPGDVPPGGYMGPANGGVYMGAMDPRAPSSVGMYRGASAEPSLPIMNTAQQQQRPGTPSQQPMGDMNNGYAMNSFAQQAQLQQPPRLDSSRSRANTYNGPQHTGNFGTLTGNTQMHPSPQQAFVGPAVGGVNGGMGPHSQPNSAPSSPYQQAMGANNRPMSSAGMHNGQAPGQMMQAPAMHYGTMGMAPNAGPPQPVYRSATPVQQSPQYVGNMMGRPPTQMSHSPVSRVHPQQMGSVVPSPQMNQRVPSVMS</sequence>
<dbReference type="Proteomes" id="UP001150581">
    <property type="component" value="Unassembled WGS sequence"/>
</dbReference>
<feature type="non-terminal residue" evidence="1">
    <location>
        <position position="851"/>
    </location>
</feature>